<evidence type="ECO:0000313" key="3">
    <source>
        <dbReference type="EMBL" id="NYZ64304.1"/>
    </source>
</evidence>
<evidence type="ECO:0000256" key="2">
    <source>
        <dbReference type="SAM" id="Phobius"/>
    </source>
</evidence>
<organism evidence="3 4">
    <name type="scientific">Luteimonas deserti</name>
    <dbReference type="NCBI Taxonomy" id="2752306"/>
    <lineage>
        <taxon>Bacteria</taxon>
        <taxon>Pseudomonadati</taxon>
        <taxon>Pseudomonadota</taxon>
        <taxon>Gammaproteobacteria</taxon>
        <taxon>Lysobacterales</taxon>
        <taxon>Lysobacteraceae</taxon>
        <taxon>Luteimonas</taxon>
    </lineage>
</organism>
<sequence length="114" mass="12282">MSDWERDANKALQALGEAWQQGGISRETYRARRRRLIAALRERRDETERRAVGSPAPADAPPPHGEAGPMAVPGGGMRRGSVIHARGATIVAVSVAIALALAAWMVWSMEQGNV</sequence>
<gene>
    <name evidence="3" type="ORF">H0E82_16320</name>
</gene>
<protein>
    <submittedName>
        <fullName evidence="3">Uncharacterized protein</fullName>
    </submittedName>
</protein>
<proteinExistence type="predicted"/>
<dbReference type="EMBL" id="JACCJZ010000020">
    <property type="protein sequence ID" value="NYZ64304.1"/>
    <property type="molecule type" value="Genomic_DNA"/>
</dbReference>
<comment type="caution">
    <text evidence="3">The sequence shown here is derived from an EMBL/GenBank/DDBJ whole genome shotgun (WGS) entry which is preliminary data.</text>
</comment>
<evidence type="ECO:0000256" key="1">
    <source>
        <dbReference type="SAM" id="MobiDB-lite"/>
    </source>
</evidence>
<keyword evidence="4" id="KW-1185">Reference proteome</keyword>
<dbReference type="AlphaFoldDB" id="A0A7Z0QUK2"/>
<reference evidence="3 4" key="1">
    <citation type="submission" date="2020-07" db="EMBL/GenBank/DDBJ databases">
        <title>isolation of Luteimonas sp. SJ-16.</title>
        <authorList>
            <person name="Huang X.-X."/>
            <person name="Xu L."/>
            <person name="Sun J.-Q."/>
        </authorList>
    </citation>
    <scope>NUCLEOTIDE SEQUENCE [LARGE SCALE GENOMIC DNA]</scope>
    <source>
        <strain evidence="3 4">SJ-16</strain>
    </source>
</reference>
<feature type="compositionally biased region" description="Basic and acidic residues" evidence="1">
    <location>
        <begin position="42"/>
        <end position="51"/>
    </location>
</feature>
<accession>A0A7Z0QUK2</accession>
<dbReference type="RefSeq" id="WP_180546494.1">
    <property type="nucleotide sequence ID" value="NZ_JACCJZ010000020.1"/>
</dbReference>
<feature type="region of interest" description="Disordered" evidence="1">
    <location>
        <begin position="42"/>
        <end position="74"/>
    </location>
</feature>
<dbReference type="Proteomes" id="UP000589896">
    <property type="component" value="Unassembled WGS sequence"/>
</dbReference>
<feature type="transmembrane region" description="Helical" evidence="2">
    <location>
        <begin position="87"/>
        <end position="107"/>
    </location>
</feature>
<keyword evidence="2" id="KW-1133">Transmembrane helix</keyword>
<evidence type="ECO:0000313" key="4">
    <source>
        <dbReference type="Proteomes" id="UP000589896"/>
    </source>
</evidence>
<keyword evidence="2" id="KW-0472">Membrane</keyword>
<name>A0A7Z0QUK2_9GAMM</name>
<keyword evidence="2" id="KW-0812">Transmembrane</keyword>